<organism evidence="2 3">
    <name type="scientific">Methylobacterium fujisawaense</name>
    <dbReference type="NCBI Taxonomy" id="107400"/>
    <lineage>
        <taxon>Bacteria</taxon>
        <taxon>Pseudomonadati</taxon>
        <taxon>Pseudomonadota</taxon>
        <taxon>Alphaproteobacteria</taxon>
        <taxon>Hyphomicrobiales</taxon>
        <taxon>Methylobacteriaceae</taxon>
        <taxon>Methylobacterium</taxon>
    </lineage>
</organism>
<evidence type="ECO:0000313" key="3">
    <source>
        <dbReference type="Proteomes" id="UP000565455"/>
    </source>
</evidence>
<dbReference type="RefSeq" id="WP_182593219.1">
    <property type="nucleotide sequence ID" value="NZ_JACJIM010000011.1"/>
</dbReference>
<accession>A0ABR6DL86</accession>
<dbReference type="Proteomes" id="UP000565455">
    <property type="component" value="Unassembled WGS sequence"/>
</dbReference>
<feature type="region of interest" description="Disordered" evidence="1">
    <location>
        <begin position="46"/>
        <end position="67"/>
    </location>
</feature>
<proteinExistence type="predicted"/>
<comment type="caution">
    <text evidence="2">The sequence shown here is derived from an EMBL/GenBank/DDBJ whole genome shotgun (WGS) entry which is preliminary data.</text>
</comment>
<keyword evidence="3" id="KW-1185">Reference proteome</keyword>
<evidence type="ECO:0000256" key="1">
    <source>
        <dbReference type="SAM" id="MobiDB-lite"/>
    </source>
</evidence>
<dbReference type="GeneID" id="96607080"/>
<name>A0ABR6DL86_9HYPH</name>
<protein>
    <submittedName>
        <fullName evidence="2">Uncharacterized protein</fullName>
    </submittedName>
</protein>
<sequence>MLEIEEDDLSREQTRALLALHRAGPHASSPPGHVFAFDLSDLHSPGVTGLTSQKARAGPATGSIPHA</sequence>
<dbReference type="EMBL" id="JACJIM010000011">
    <property type="protein sequence ID" value="MBA9066069.1"/>
    <property type="molecule type" value="Genomic_DNA"/>
</dbReference>
<evidence type="ECO:0000313" key="2">
    <source>
        <dbReference type="EMBL" id="MBA9066069.1"/>
    </source>
</evidence>
<reference evidence="2 3" key="1">
    <citation type="submission" date="2020-08" db="EMBL/GenBank/DDBJ databases">
        <title>Genomic Encyclopedia of Type Strains, Phase IV (KMG-IV): sequencing the most valuable type-strain genomes for metagenomic binning, comparative biology and taxonomic classification.</title>
        <authorList>
            <person name="Goeker M."/>
        </authorList>
    </citation>
    <scope>NUCLEOTIDE SEQUENCE [LARGE SCALE GENOMIC DNA]</scope>
    <source>
        <strain evidence="2 3">DSM 5686</strain>
    </source>
</reference>
<gene>
    <name evidence="2" type="ORF">GGQ91_005493</name>
</gene>